<reference evidence="2" key="1">
    <citation type="submission" date="2017-01" db="EMBL/GenBank/DDBJ databases">
        <title>Genome Analysis of Deinococcus marmoris KOPRI26562.</title>
        <authorList>
            <person name="Kim J.H."/>
            <person name="Oh H.-M."/>
        </authorList>
    </citation>
    <scope>NUCLEOTIDE SEQUENCE [LARGE SCALE GENOMIC DNA]</scope>
    <source>
        <strain evidence="2">PAMC 26633</strain>
    </source>
</reference>
<evidence type="ECO:0000313" key="1">
    <source>
        <dbReference type="EMBL" id="OXC72247.1"/>
    </source>
</evidence>
<organism evidence="1 2">
    <name type="scientific">Caballeronia sordidicola</name>
    <name type="common">Burkholderia sordidicola</name>
    <dbReference type="NCBI Taxonomy" id="196367"/>
    <lineage>
        <taxon>Bacteria</taxon>
        <taxon>Pseudomonadati</taxon>
        <taxon>Pseudomonadota</taxon>
        <taxon>Betaproteobacteria</taxon>
        <taxon>Burkholderiales</taxon>
        <taxon>Burkholderiaceae</taxon>
        <taxon>Caballeronia</taxon>
    </lineage>
</organism>
<gene>
    <name evidence="1" type="ORF">BSU04_42245</name>
</gene>
<dbReference type="EMBL" id="MTHB01000278">
    <property type="protein sequence ID" value="OXC72247.1"/>
    <property type="molecule type" value="Genomic_DNA"/>
</dbReference>
<sequence>MKLHTRGFRLVYRVQDEIAKVVVIAVGKRDDGDGDVYDAAEDRYQEISMQL</sequence>
<name>A0A226WNA1_CABSO</name>
<dbReference type="Gene3D" id="3.30.2310.20">
    <property type="entry name" value="RelE-like"/>
    <property type="match status" value="1"/>
</dbReference>
<protein>
    <recommendedName>
        <fullName evidence="3">RelE/StbE replicon stabilization toxin</fullName>
    </recommendedName>
</protein>
<accession>A0A226WNA1</accession>
<comment type="caution">
    <text evidence="1">The sequence shown here is derived from an EMBL/GenBank/DDBJ whole genome shotgun (WGS) entry which is preliminary data.</text>
</comment>
<dbReference type="Proteomes" id="UP000214720">
    <property type="component" value="Unassembled WGS sequence"/>
</dbReference>
<dbReference type="InterPro" id="IPR035093">
    <property type="entry name" value="RelE/ParE_toxin_dom_sf"/>
</dbReference>
<proteinExistence type="predicted"/>
<evidence type="ECO:0000313" key="2">
    <source>
        <dbReference type="Proteomes" id="UP000214720"/>
    </source>
</evidence>
<evidence type="ECO:0008006" key="3">
    <source>
        <dbReference type="Google" id="ProtNLM"/>
    </source>
</evidence>
<dbReference type="AlphaFoldDB" id="A0A226WNA1"/>
<dbReference type="SUPFAM" id="SSF143011">
    <property type="entry name" value="RelE-like"/>
    <property type="match status" value="1"/>
</dbReference>